<keyword evidence="17" id="KW-0675">Receptor</keyword>
<evidence type="ECO:0000256" key="4">
    <source>
        <dbReference type="ARBA" id="ARBA00022496"/>
    </source>
</evidence>
<dbReference type="PANTHER" id="PTHR32552">
    <property type="entry name" value="FERRICHROME IRON RECEPTOR-RELATED"/>
    <property type="match status" value="1"/>
</dbReference>
<protein>
    <submittedName>
        <fullName evidence="17">TonB-dependent receptor</fullName>
    </submittedName>
</protein>
<accession>A0ABW9AG69</accession>
<feature type="domain" description="TonB-dependent receptor plug" evidence="16">
    <location>
        <begin position="48"/>
        <end position="153"/>
    </location>
</feature>
<keyword evidence="3 11" id="KW-1134">Transmembrane beta strand</keyword>
<keyword evidence="18" id="KW-1185">Reference proteome</keyword>
<keyword evidence="2 11" id="KW-0813">Transport</keyword>
<dbReference type="InterPro" id="IPR012910">
    <property type="entry name" value="Plug_dom"/>
</dbReference>
<dbReference type="Gene3D" id="2.40.170.20">
    <property type="entry name" value="TonB-dependent receptor, beta-barrel domain"/>
    <property type="match status" value="1"/>
</dbReference>
<dbReference type="RefSeq" id="WP_408160484.1">
    <property type="nucleotide sequence ID" value="NZ_JAQQFM010000013.1"/>
</dbReference>
<keyword evidence="14" id="KW-0732">Signal</keyword>
<evidence type="ECO:0000256" key="5">
    <source>
        <dbReference type="ARBA" id="ARBA00022692"/>
    </source>
</evidence>
<comment type="caution">
    <text evidence="17">The sequence shown here is derived from an EMBL/GenBank/DDBJ whole genome shotgun (WGS) entry which is preliminary data.</text>
</comment>
<gene>
    <name evidence="17" type="ORF">PQR62_23430</name>
</gene>
<dbReference type="EMBL" id="JAQQFM010000013">
    <property type="protein sequence ID" value="MFL9927244.1"/>
    <property type="molecule type" value="Genomic_DNA"/>
</dbReference>
<feature type="signal peptide" evidence="14">
    <location>
        <begin position="1"/>
        <end position="22"/>
    </location>
</feature>
<keyword evidence="10 11" id="KW-0998">Cell outer membrane</keyword>
<evidence type="ECO:0000256" key="8">
    <source>
        <dbReference type="ARBA" id="ARBA00023077"/>
    </source>
</evidence>
<feature type="region of interest" description="Disordered" evidence="13">
    <location>
        <begin position="252"/>
        <end position="274"/>
    </location>
</feature>
<evidence type="ECO:0000256" key="13">
    <source>
        <dbReference type="SAM" id="MobiDB-lite"/>
    </source>
</evidence>
<evidence type="ECO:0000256" key="12">
    <source>
        <dbReference type="RuleBase" id="RU003357"/>
    </source>
</evidence>
<dbReference type="SUPFAM" id="SSF56935">
    <property type="entry name" value="Porins"/>
    <property type="match status" value="1"/>
</dbReference>
<dbReference type="InterPro" id="IPR036942">
    <property type="entry name" value="Beta-barrel_TonB_sf"/>
</dbReference>
<dbReference type="Pfam" id="PF07715">
    <property type="entry name" value="Plug"/>
    <property type="match status" value="1"/>
</dbReference>
<keyword evidence="5 11" id="KW-0812">Transmembrane</keyword>
<proteinExistence type="inferred from homology"/>
<evidence type="ECO:0000256" key="1">
    <source>
        <dbReference type="ARBA" id="ARBA00004571"/>
    </source>
</evidence>
<evidence type="ECO:0000313" key="18">
    <source>
        <dbReference type="Proteomes" id="UP001629246"/>
    </source>
</evidence>
<dbReference type="PROSITE" id="PS52016">
    <property type="entry name" value="TONB_DEPENDENT_REC_3"/>
    <property type="match status" value="1"/>
</dbReference>
<feature type="domain" description="TonB-dependent receptor-like beta-barrel" evidence="15">
    <location>
        <begin position="251"/>
        <end position="673"/>
    </location>
</feature>
<evidence type="ECO:0000256" key="14">
    <source>
        <dbReference type="SAM" id="SignalP"/>
    </source>
</evidence>
<dbReference type="InterPro" id="IPR039426">
    <property type="entry name" value="TonB-dep_rcpt-like"/>
</dbReference>
<comment type="similarity">
    <text evidence="11 12">Belongs to the TonB-dependent receptor family.</text>
</comment>
<keyword evidence="7" id="KW-0406">Ion transport</keyword>
<sequence>MSLLTWGALSALYGLSFAPAFAQSAPDASGSFTVPEVKVTAERRETDIQKTAVAVSVVNKEDIVKPGILLFNDLSGQVPGFVAPVPTPGTLYIRGIGTSSPTYYPAVALYVDDVYIPRIRANKLYASFADVERIEVLRGPQGTLYGQNSSAGAFKLVSKDPVDERSGWVSVSAGNYGALGVKGYATGAINPGILSASVAYTHEQDDGYTKNPTLGRNTNSVSVDQLRAKFRLTPSPGLEAILSIDGTHDGSSNGDYSPINYRGGDPRTSYEEKRPEGNVNIWGTSLRINKNLDDKLTLKSITAYRGFREMYAPNLSDGLPTATSGFILGLDQHQFSQEFQLLADYGRFNYTLGAVLFNEHFSVDRPQWTNSVYSGTGSVVDNQSYGVFAQGNYKLTEKLGVTAGLRFNHFDQTYSAFGYSSNVNYDHVRTVWSTNGDLKTTSTAWTPKLGIDYQWNPDLFSYASVTRGQKDGGYNPVAASLQIAQVPVSPEKVTSYEIGTKASSFGGRLKTNVALFYNQFDGYQAAVANPVVNGVPIFASVTVNAGKATTYGAELEASVYPSSRLEFNFSAAVLHAEFDEFSNPTGAANTDYKGKTLPFSPKLTLGTRIAYKIPLQDAGTIRLNASARYLSQIYTAVDNAGATTTPAQTYVNLGGSYTSQDAAWTTSLEVTNLFDRTYPLNFVSTPSVNVYSARYNAPRTIRLALRRDF</sequence>
<evidence type="ECO:0000256" key="11">
    <source>
        <dbReference type="PROSITE-ProRule" id="PRU01360"/>
    </source>
</evidence>
<evidence type="ECO:0000256" key="7">
    <source>
        <dbReference type="ARBA" id="ARBA00023065"/>
    </source>
</evidence>
<dbReference type="PANTHER" id="PTHR32552:SF81">
    <property type="entry name" value="TONB-DEPENDENT OUTER MEMBRANE RECEPTOR"/>
    <property type="match status" value="1"/>
</dbReference>
<evidence type="ECO:0000259" key="16">
    <source>
        <dbReference type="Pfam" id="PF07715"/>
    </source>
</evidence>
<name>A0ABW9AG69_9BURK</name>
<evidence type="ECO:0000313" key="17">
    <source>
        <dbReference type="EMBL" id="MFL9927244.1"/>
    </source>
</evidence>
<keyword evidence="8 12" id="KW-0798">TonB box</keyword>
<feature type="compositionally biased region" description="Basic and acidic residues" evidence="13">
    <location>
        <begin position="264"/>
        <end position="274"/>
    </location>
</feature>
<reference evidence="17 18" key="1">
    <citation type="journal article" date="2024" name="Chem. Sci.">
        <title>Discovery of megapolipeptins by genome mining of a Burkholderiales bacteria collection.</title>
        <authorList>
            <person name="Paulo B.S."/>
            <person name="Recchia M.J.J."/>
            <person name="Lee S."/>
            <person name="Fergusson C.H."/>
            <person name="Romanowski S.B."/>
            <person name="Hernandez A."/>
            <person name="Krull N."/>
            <person name="Liu D.Y."/>
            <person name="Cavanagh H."/>
            <person name="Bos A."/>
            <person name="Gray C.A."/>
            <person name="Murphy B.T."/>
            <person name="Linington R.G."/>
            <person name="Eustaquio A.S."/>
        </authorList>
    </citation>
    <scope>NUCLEOTIDE SEQUENCE [LARGE SCALE GENOMIC DNA]</scope>
    <source>
        <strain evidence="17 18">RL21-008-BIB-A</strain>
    </source>
</reference>
<dbReference type="InterPro" id="IPR000531">
    <property type="entry name" value="Beta-barrel_TonB"/>
</dbReference>
<evidence type="ECO:0000256" key="9">
    <source>
        <dbReference type="ARBA" id="ARBA00023136"/>
    </source>
</evidence>
<evidence type="ECO:0000256" key="2">
    <source>
        <dbReference type="ARBA" id="ARBA00022448"/>
    </source>
</evidence>
<keyword evidence="4" id="KW-0410">Iron transport</keyword>
<evidence type="ECO:0000259" key="15">
    <source>
        <dbReference type="Pfam" id="PF00593"/>
    </source>
</evidence>
<feature type="chain" id="PRO_5047071407" evidence="14">
    <location>
        <begin position="23"/>
        <end position="709"/>
    </location>
</feature>
<organism evidence="17 18">
    <name type="scientific">Herbaspirillum lusitanum</name>
    <dbReference type="NCBI Taxonomy" id="213312"/>
    <lineage>
        <taxon>Bacteria</taxon>
        <taxon>Pseudomonadati</taxon>
        <taxon>Pseudomonadota</taxon>
        <taxon>Betaproteobacteria</taxon>
        <taxon>Burkholderiales</taxon>
        <taxon>Oxalobacteraceae</taxon>
        <taxon>Herbaspirillum</taxon>
    </lineage>
</organism>
<keyword evidence="6" id="KW-0408">Iron</keyword>
<evidence type="ECO:0000256" key="6">
    <source>
        <dbReference type="ARBA" id="ARBA00023004"/>
    </source>
</evidence>
<dbReference type="Pfam" id="PF00593">
    <property type="entry name" value="TonB_dep_Rec_b-barrel"/>
    <property type="match status" value="1"/>
</dbReference>
<keyword evidence="9 11" id="KW-0472">Membrane</keyword>
<dbReference type="Proteomes" id="UP001629246">
    <property type="component" value="Unassembled WGS sequence"/>
</dbReference>
<evidence type="ECO:0000256" key="3">
    <source>
        <dbReference type="ARBA" id="ARBA00022452"/>
    </source>
</evidence>
<evidence type="ECO:0000256" key="10">
    <source>
        <dbReference type="ARBA" id="ARBA00023237"/>
    </source>
</evidence>
<comment type="subcellular location">
    <subcellularLocation>
        <location evidence="1 11">Cell outer membrane</location>
        <topology evidence="1 11">Multi-pass membrane protein</topology>
    </subcellularLocation>
</comment>